<sequence length="89" mass="9818">MKVCFVLLGCMLLVGCTKSSGVMEYASDLYAISVDVDSEFYGPGTAQKQAFDEASEFCRKQNKEIEVQSVKSDNSSFGYNNASMVFRCL</sequence>
<accession>A0A0H5PXZ7</accession>
<protein>
    <recommendedName>
        <fullName evidence="2">Lipoprotein</fullName>
    </recommendedName>
</protein>
<geneLocation type="plasmid" evidence="1">
    <name>pRGRH0135</name>
</geneLocation>
<proteinExistence type="predicted"/>
<dbReference type="EMBL" id="LN852825">
    <property type="protein sequence ID" value="CRY94029.1"/>
    <property type="molecule type" value="Genomic_DNA"/>
</dbReference>
<reference evidence="1" key="2">
    <citation type="submission" date="2015-07" db="EMBL/GenBank/DDBJ databases">
        <title>Plasmids, circular viruses and viroids from rat gut.</title>
        <authorList>
            <person name="Jorgensen T.J."/>
            <person name="Hansen M.A."/>
            <person name="Xu Z."/>
            <person name="Tabak M.A."/>
            <person name="Sorensen S.J."/>
            <person name="Hansen L.H."/>
        </authorList>
    </citation>
    <scope>NUCLEOTIDE SEQUENCE</scope>
    <source>
        <plasmid evidence="1">pRGRH0135</plasmid>
    </source>
</reference>
<evidence type="ECO:0008006" key="2">
    <source>
        <dbReference type="Google" id="ProtNLM"/>
    </source>
</evidence>
<evidence type="ECO:0000313" key="1">
    <source>
        <dbReference type="EMBL" id="CRY94029.1"/>
    </source>
</evidence>
<keyword evidence="1" id="KW-0614">Plasmid</keyword>
<reference evidence="1" key="1">
    <citation type="submission" date="2015-06" db="EMBL/GenBank/DDBJ databases">
        <authorList>
            <person name="Joergensen T."/>
        </authorList>
    </citation>
    <scope>NUCLEOTIDE SEQUENCE</scope>
    <source>
        <plasmid evidence="1">pRGRH0135</plasmid>
    </source>
</reference>
<dbReference type="AlphaFoldDB" id="A0A0H5PXZ7"/>
<name>A0A0H5PXZ7_9ZZZZ</name>
<organism evidence="1">
    <name type="scientific">uncultured prokaryote</name>
    <dbReference type="NCBI Taxonomy" id="198431"/>
    <lineage>
        <taxon>unclassified sequences</taxon>
        <taxon>environmental samples</taxon>
    </lineage>
</organism>
<dbReference type="PROSITE" id="PS51257">
    <property type="entry name" value="PROKAR_LIPOPROTEIN"/>
    <property type="match status" value="1"/>
</dbReference>